<comment type="caution">
    <text evidence="7">The sequence shown here is derived from an EMBL/GenBank/DDBJ whole genome shotgun (WGS) entry which is preliminary data.</text>
</comment>
<dbReference type="GO" id="GO:0005737">
    <property type="term" value="C:cytoplasm"/>
    <property type="evidence" value="ECO:0007669"/>
    <property type="project" value="UniProtKB-ARBA"/>
</dbReference>
<dbReference type="InterPro" id="IPR033740">
    <property type="entry name" value="Pept_M24B"/>
</dbReference>
<dbReference type="InterPro" id="IPR029149">
    <property type="entry name" value="Creatin/AminoP/Spt16_N"/>
</dbReference>
<evidence type="ECO:0000259" key="4">
    <source>
        <dbReference type="Pfam" id="PF00557"/>
    </source>
</evidence>
<keyword evidence="3" id="KW-0378">Hydrolase</keyword>
<comment type="similarity">
    <text evidence="1">Belongs to the peptidase M24B family.</text>
</comment>
<dbReference type="STRING" id="1122125.GCA_000423185_04958"/>
<dbReference type="Pfam" id="PF00557">
    <property type="entry name" value="Peptidase_M24"/>
    <property type="match status" value="1"/>
</dbReference>
<dbReference type="InterPro" id="IPR000994">
    <property type="entry name" value="Pept_M24"/>
</dbReference>
<dbReference type="InterPro" id="IPR000587">
    <property type="entry name" value="Creatinase_N"/>
</dbReference>
<organism evidence="7 8">
    <name type="scientific">Inquilinus limosus</name>
    <dbReference type="NCBI Taxonomy" id="171674"/>
    <lineage>
        <taxon>Bacteria</taxon>
        <taxon>Pseudomonadati</taxon>
        <taxon>Pseudomonadota</taxon>
        <taxon>Alphaproteobacteria</taxon>
        <taxon>Rhodospirillales</taxon>
        <taxon>Rhodospirillaceae</taxon>
        <taxon>Inquilinus</taxon>
    </lineage>
</organism>
<dbReference type="InterPro" id="IPR050422">
    <property type="entry name" value="X-Pro_aminopeptidase_P"/>
</dbReference>
<dbReference type="InterPro" id="IPR036005">
    <property type="entry name" value="Creatinase/aminopeptidase-like"/>
</dbReference>
<proteinExistence type="inferred from homology"/>
<dbReference type="CDD" id="cd01085">
    <property type="entry name" value="APP"/>
    <property type="match status" value="1"/>
</dbReference>
<evidence type="ECO:0000256" key="3">
    <source>
        <dbReference type="ARBA" id="ARBA00022801"/>
    </source>
</evidence>
<accession>A0A211ZJ23</accession>
<dbReference type="SUPFAM" id="SSF55920">
    <property type="entry name" value="Creatinase/aminopeptidase"/>
    <property type="match status" value="1"/>
</dbReference>
<dbReference type="InterPro" id="IPR032416">
    <property type="entry name" value="Peptidase_M24_C"/>
</dbReference>
<gene>
    <name evidence="7" type="ORF">BWR60_20940</name>
</gene>
<evidence type="ECO:0000313" key="8">
    <source>
        <dbReference type="Proteomes" id="UP000196655"/>
    </source>
</evidence>
<dbReference type="PANTHER" id="PTHR43763:SF6">
    <property type="entry name" value="XAA-PRO AMINOPEPTIDASE 1"/>
    <property type="match status" value="1"/>
</dbReference>
<reference evidence="8" key="1">
    <citation type="submission" date="2017-05" db="EMBL/GenBank/DDBJ databases">
        <authorList>
            <person name="Macchi M."/>
            <person name="Festa S."/>
            <person name="Coppotelli B.M."/>
            <person name="Morelli I.S."/>
        </authorList>
    </citation>
    <scope>NUCLEOTIDE SEQUENCE [LARGE SCALE GENOMIC DNA]</scope>
    <source>
        <strain evidence="8">I</strain>
    </source>
</reference>
<keyword evidence="8" id="KW-1185">Reference proteome</keyword>
<evidence type="ECO:0000259" key="5">
    <source>
        <dbReference type="Pfam" id="PF01321"/>
    </source>
</evidence>
<dbReference type="RefSeq" id="WP_429913033.1">
    <property type="nucleotide sequence ID" value="NZ_NHON01000042.1"/>
</dbReference>
<evidence type="ECO:0000256" key="2">
    <source>
        <dbReference type="ARBA" id="ARBA00022723"/>
    </source>
</evidence>
<dbReference type="AlphaFoldDB" id="A0A211ZJ23"/>
<dbReference type="GO" id="GO:0046872">
    <property type="term" value="F:metal ion binding"/>
    <property type="evidence" value="ECO:0007669"/>
    <property type="project" value="UniProtKB-KW"/>
</dbReference>
<feature type="domain" description="Peptidase M24" evidence="4">
    <location>
        <begin position="420"/>
        <end position="633"/>
    </location>
</feature>
<dbReference type="Gene3D" id="3.90.230.10">
    <property type="entry name" value="Creatinase/methionine aminopeptidase superfamily"/>
    <property type="match status" value="1"/>
</dbReference>
<evidence type="ECO:0000256" key="1">
    <source>
        <dbReference type="ARBA" id="ARBA00008766"/>
    </source>
</evidence>
<dbReference type="Pfam" id="PF01321">
    <property type="entry name" value="Creatinase_N"/>
    <property type="match status" value="2"/>
</dbReference>
<dbReference type="Proteomes" id="UP000196655">
    <property type="component" value="Unassembled WGS sequence"/>
</dbReference>
<dbReference type="Pfam" id="PF16188">
    <property type="entry name" value="Peptidase_M24_C"/>
    <property type="match status" value="1"/>
</dbReference>
<dbReference type="PANTHER" id="PTHR43763">
    <property type="entry name" value="XAA-PRO AMINOPEPTIDASE 1"/>
    <property type="match status" value="1"/>
</dbReference>
<sequence>MELAVPGATEAQAKRLRAARAAVAAARRPAGPKPADRLAALRGALARLGLDAYVVPHADEHQGEYLPARAERLAWLTGFTGSAGLAVVTADRAAIFIDGRYTIQAQQQTDPALWERRHLHPGAARGLAGGLDAYVVPHADEHQGEYLPARAERLAWLTGFTGSAGLAVVTADRAAIFIDGRYTIQAQQQTDPALWERRHLHQEPHEAWLAEAMPKGGRAGYDPRLVTVSWVDKARKAVEAAGGTLVAVEENPIDTLWTDQPPAPISPTIVQALDVAGQDARDKRAGLAEALRRDRLDAVVLSAPESVAWLLNLRGADVPHTPLPLSFAVLHADGLVDLFIDRRKLVPGVDTHLGNEVAIQPPASLGQALEALGRAGKAVRIDVASASAWVQDRLKGARVDIGADSCALPRARKNAVELEGTRAAHRRDAAAMSRFLAWLSREAPSGKLDEAGAAAKLLEFRVATGALRDLSFDTISAAGPNAALPHYRFSAESNRRIEPGNVYLVDSGGQYRDGTTDITRTIAVGTPTEEMRRNFTLVLKGHIAISTLRFPKGTTGSQIDAFARRPLWEHGLDFDHGTGHGVGSYLSVHEGPARISKTPNTIALEPGMILSNEPGYYAAGRYGIRTETLVVVQPCAALSDDSRSFYEFETITFAPIDLALVDAALLTPVERAWLDAYHAKVWDIVGPQLEGEDRAWLEQATRPVG</sequence>
<feature type="domain" description="Peptidase M24 C-terminal" evidence="6">
    <location>
        <begin position="645"/>
        <end position="704"/>
    </location>
</feature>
<protein>
    <recommendedName>
        <fullName evidence="9">X-Pro aminopeptidase</fullName>
    </recommendedName>
</protein>
<dbReference type="GO" id="GO:0070006">
    <property type="term" value="F:metalloaminopeptidase activity"/>
    <property type="evidence" value="ECO:0007669"/>
    <property type="project" value="InterPro"/>
</dbReference>
<evidence type="ECO:0000259" key="6">
    <source>
        <dbReference type="Pfam" id="PF16188"/>
    </source>
</evidence>
<dbReference type="SUPFAM" id="SSF53092">
    <property type="entry name" value="Creatinase/prolidase N-terminal domain"/>
    <property type="match status" value="2"/>
</dbReference>
<dbReference type="Pfam" id="PF16189">
    <property type="entry name" value="Creatinase_N_2"/>
    <property type="match status" value="1"/>
</dbReference>
<keyword evidence="2" id="KW-0479">Metal-binding</keyword>
<evidence type="ECO:0000313" key="7">
    <source>
        <dbReference type="EMBL" id="OWJ65184.1"/>
    </source>
</evidence>
<feature type="domain" description="Creatinase N-terminal" evidence="5">
    <location>
        <begin position="37"/>
        <end position="113"/>
    </location>
</feature>
<name>A0A211ZJ23_9PROT</name>
<dbReference type="Gene3D" id="3.40.350.10">
    <property type="entry name" value="Creatinase/prolidase N-terminal domain"/>
    <property type="match status" value="3"/>
</dbReference>
<feature type="domain" description="Creatinase N-terminal" evidence="5">
    <location>
        <begin position="130"/>
        <end position="249"/>
    </location>
</feature>
<dbReference type="EMBL" id="NHON01000042">
    <property type="protein sequence ID" value="OWJ65184.1"/>
    <property type="molecule type" value="Genomic_DNA"/>
</dbReference>
<evidence type="ECO:0008006" key="9">
    <source>
        <dbReference type="Google" id="ProtNLM"/>
    </source>
</evidence>
<dbReference type="FunFam" id="3.90.230.10:FF:000009">
    <property type="entry name" value="xaa-Pro aminopeptidase 2"/>
    <property type="match status" value="1"/>
</dbReference>